<dbReference type="Gene3D" id="3.60.10.10">
    <property type="entry name" value="Endonuclease/exonuclease/phosphatase"/>
    <property type="match status" value="1"/>
</dbReference>
<organism evidence="2 3">
    <name type="scientific">Vitis vinifera</name>
    <name type="common">Grape</name>
    <dbReference type="NCBI Taxonomy" id="29760"/>
    <lineage>
        <taxon>Eukaryota</taxon>
        <taxon>Viridiplantae</taxon>
        <taxon>Streptophyta</taxon>
        <taxon>Embryophyta</taxon>
        <taxon>Tracheophyta</taxon>
        <taxon>Spermatophyta</taxon>
        <taxon>Magnoliopsida</taxon>
        <taxon>eudicotyledons</taxon>
        <taxon>Gunneridae</taxon>
        <taxon>Pentapetalae</taxon>
        <taxon>rosids</taxon>
        <taxon>Vitales</taxon>
        <taxon>Vitaceae</taxon>
        <taxon>Viteae</taxon>
        <taxon>Vitis</taxon>
    </lineage>
</organism>
<dbReference type="InterPro" id="IPR026960">
    <property type="entry name" value="RVT-Znf"/>
</dbReference>
<dbReference type="Pfam" id="PF13966">
    <property type="entry name" value="zf-RVT"/>
    <property type="match status" value="1"/>
</dbReference>
<dbReference type="CDD" id="cd01650">
    <property type="entry name" value="RT_nLTR_like"/>
    <property type="match status" value="1"/>
</dbReference>
<dbReference type="InterPro" id="IPR052343">
    <property type="entry name" value="Retrotransposon-Effector_Assoc"/>
</dbReference>
<dbReference type="InterPro" id="IPR043502">
    <property type="entry name" value="DNA/RNA_pol_sf"/>
</dbReference>
<dbReference type="PANTHER" id="PTHR46890">
    <property type="entry name" value="NON-LTR RETROLELEMENT REVERSE TRANSCRIPTASE-LIKE PROTEIN-RELATED"/>
    <property type="match status" value="1"/>
</dbReference>
<keyword evidence="2" id="KW-0808">Transferase</keyword>
<keyword evidence="2" id="KW-0548">Nucleotidyltransferase</keyword>
<sequence>MSRERESESEGGERAVLCASDGAKNIGGLEPWNSRWKSSFEVESKTFEIEAEEKKGKMQVINVERKSGVSSWIKMGPDSLGLFVEGGWVAMVETLRALGVATERKESQKDEAMPLVPSLGKSFAEVVKLQNCNGSEADDLRSWGNQMARSWGLKGNLGLAKLERGKVLLEFEMVAEAEKALNLGGILVGKTFLRLEKWSPRTGCLLEGEKKNEAWVRIVGLPISLWDRDTLRKVGEKCGGFLAIDSQTERLEELQWARILVKLTSEEIPSMIEIGVKGVCYSLTLWWERVLEEVDDARIETQLQSADGTRGQTSGSRLLWARSRGPIGSLVGDQEGQQGEPIMLGPTGAFRSSDLGSGPVGLDPVSSPKAGPYPFGPSSLEGSRRLKALETIGAPGPAGRYDYRGPPQSLVGCSGVALPLVWAGPNHLRDPDAESFPFWEKDDRRKQNEEELYSVERSRTDNALIEEALRYRCAPNPSGDQNSGNDRGAGVKLRHWLRNVEDGLVWMFTSVYGPFSKEEREWMWEEIGAIRGIWDDPWCLGGDFNVILSLRERSNQGRLTSAMRRFAQVVDELELIDLPLQGGVLTWSGRRNNQAWAKLDRFLVTQSWLDHFNEVVQSRLPKPTSDHFPILLMRGGLRRGPSPFRFENMWLKADGFTDLLWGWWEGVEVRGRVSVMLATKMKELKQKIKVWNRKVFGRMEANKNSVLQQVEFWDGVESKRSLSEGETELKKEAKDSKKWVIMEETHLRQLSRELWLKEGDRNTGFFHRMANAHRRNNSLDRIKINGVWMTEDQEVRKGIVNAFQHLLSEEPSWKADIEGLHLNRLNSREAEVLEMPFTEEEIYVALMDMNGDKAPSLDGFTGSLYKLLAKVLANRPKKVLDKVVSGDQNAFVRGKQILDASLIANEVIDFWHKRNEKGLICKLDIEKAYDSINWKFLMKVLFKMGFGSRWMEWIWWCILIAKFLVMINGVPTSFFSNSRGLRQRDPLSPYLFVLGMEVLSNLIRRAVDGGFLSGCRIRGRGEEEMIVSHLLFVDDTIIFCEARKEQLSALSWILAWFEASFSLKINLDKSVLIPVGEVEEIEEMVVELGCKVGLLLIVYLGLPLEPTTKLSLFAVEKDNLWKMVIGVKYGQEDFGRRTKEARGTYGVGVWKEILKEAKWCWDNIKFKLFELAVHRNATVNEIWDPSIGQGGWNLRFHRDFNDWELDLIRGLLNMLRDFRISSEEDVVLWKGGGHGKYGVKVAYNVLAVTNACAFPTKCVWVDKAPTKAAFFAWEAAWGKILILDRLQKRGWQLPNRCFLCGCEEENVNHILLHCIVVRALWEIVLTLVRVQWVFPDMEGEE</sequence>
<reference evidence="2 3" key="1">
    <citation type="journal article" date="2018" name="PLoS Genet.">
        <title>Population sequencing reveals clonal diversity and ancestral inbreeding in the grapevine cultivar Chardonnay.</title>
        <authorList>
            <person name="Roach M.J."/>
            <person name="Johnson D.L."/>
            <person name="Bohlmann J."/>
            <person name="van Vuuren H.J."/>
            <person name="Jones S.J."/>
            <person name="Pretorius I.S."/>
            <person name="Schmidt S.A."/>
            <person name="Borneman A.R."/>
        </authorList>
    </citation>
    <scope>NUCLEOTIDE SEQUENCE [LARGE SCALE GENOMIC DNA]</scope>
    <source>
        <strain evidence="3">cv. Chardonnay</strain>
        <tissue evidence="2">Leaf</tissue>
    </source>
</reference>
<dbReference type="InterPro" id="IPR000477">
    <property type="entry name" value="RT_dom"/>
</dbReference>
<gene>
    <name evidence="2" type="primary">LIN1_105</name>
    <name evidence="2" type="ORF">CK203_103914</name>
</gene>
<comment type="caution">
    <text evidence="2">The sequence shown here is derived from an EMBL/GenBank/DDBJ whole genome shotgun (WGS) entry which is preliminary data.</text>
</comment>
<dbReference type="PROSITE" id="PS50878">
    <property type="entry name" value="RT_POL"/>
    <property type="match status" value="1"/>
</dbReference>
<dbReference type="SUPFAM" id="SSF56672">
    <property type="entry name" value="DNA/RNA polymerases"/>
    <property type="match status" value="1"/>
</dbReference>
<evidence type="ECO:0000313" key="3">
    <source>
        <dbReference type="Proteomes" id="UP000288805"/>
    </source>
</evidence>
<feature type="domain" description="Reverse transcriptase" evidence="1">
    <location>
        <begin position="849"/>
        <end position="1092"/>
    </location>
</feature>
<dbReference type="InterPro" id="IPR025558">
    <property type="entry name" value="DUF4283"/>
</dbReference>
<dbReference type="SUPFAM" id="SSF56219">
    <property type="entry name" value="DNase I-like"/>
    <property type="match status" value="1"/>
</dbReference>
<dbReference type="Proteomes" id="UP000288805">
    <property type="component" value="Unassembled WGS sequence"/>
</dbReference>
<dbReference type="Pfam" id="PF14111">
    <property type="entry name" value="DUF4283"/>
    <property type="match status" value="1"/>
</dbReference>
<protein>
    <submittedName>
        <fullName evidence="2">LINE-1 reverse transcriptase-like</fullName>
    </submittedName>
</protein>
<dbReference type="GO" id="GO:0003964">
    <property type="term" value="F:RNA-directed DNA polymerase activity"/>
    <property type="evidence" value="ECO:0007669"/>
    <property type="project" value="UniProtKB-KW"/>
</dbReference>
<evidence type="ECO:0000313" key="2">
    <source>
        <dbReference type="EMBL" id="RVW26609.1"/>
    </source>
</evidence>
<proteinExistence type="predicted"/>
<dbReference type="PANTHER" id="PTHR46890:SF50">
    <property type="entry name" value="RNA-DIRECTED DNA POLYMERASE, EUKARYOTA, REVERSE TRANSCRIPTASE ZINC-BINDING DOMAIN PROTEIN-RELATED"/>
    <property type="match status" value="1"/>
</dbReference>
<accession>A0A438CTT0</accession>
<dbReference type="EMBL" id="QGNW01002000">
    <property type="protein sequence ID" value="RVW26609.1"/>
    <property type="molecule type" value="Genomic_DNA"/>
</dbReference>
<evidence type="ECO:0000259" key="1">
    <source>
        <dbReference type="PROSITE" id="PS50878"/>
    </source>
</evidence>
<dbReference type="InterPro" id="IPR036691">
    <property type="entry name" value="Endo/exonu/phosph_ase_sf"/>
</dbReference>
<name>A0A438CTT0_VITVI</name>
<dbReference type="Pfam" id="PF00078">
    <property type="entry name" value="RVT_1"/>
    <property type="match status" value="1"/>
</dbReference>
<keyword evidence="2" id="KW-0695">RNA-directed DNA polymerase</keyword>